<dbReference type="EMBL" id="QZWG01000002">
    <property type="protein sequence ID" value="RZC24901.1"/>
    <property type="molecule type" value="Genomic_DNA"/>
</dbReference>
<gene>
    <name evidence="1" type="ORF">D0Y65_003872</name>
</gene>
<accession>A0A445LP88</accession>
<comment type="caution">
    <text evidence="1">The sequence shown here is derived from an EMBL/GenBank/DDBJ whole genome shotgun (WGS) entry which is preliminary data.</text>
</comment>
<evidence type="ECO:0000313" key="2">
    <source>
        <dbReference type="Proteomes" id="UP000289340"/>
    </source>
</evidence>
<name>A0A445LP88_GLYSO</name>
<dbReference type="Proteomes" id="UP000289340">
    <property type="component" value="Chromosome 2"/>
</dbReference>
<dbReference type="EMBL" id="QZWG01000002">
    <property type="protein sequence ID" value="RZC24902.1"/>
    <property type="molecule type" value="Genomic_DNA"/>
</dbReference>
<dbReference type="EMBL" id="QZWG01000002">
    <property type="protein sequence ID" value="RZC24900.1"/>
    <property type="molecule type" value="Genomic_DNA"/>
</dbReference>
<reference evidence="1 2" key="1">
    <citation type="submission" date="2018-09" db="EMBL/GenBank/DDBJ databases">
        <title>A high-quality reference genome of wild soybean provides a powerful tool to mine soybean genomes.</title>
        <authorList>
            <person name="Xie M."/>
            <person name="Chung C.Y.L."/>
            <person name="Li M.-W."/>
            <person name="Wong F.-L."/>
            <person name="Chan T.-F."/>
            <person name="Lam H.-M."/>
        </authorList>
    </citation>
    <scope>NUCLEOTIDE SEQUENCE [LARGE SCALE GENOMIC DNA]</scope>
    <source>
        <strain evidence="2">cv. W05</strain>
        <tissue evidence="1">Hypocotyl of etiolated seedlings</tissue>
    </source>
</reference>
<protein>
    <submittedName>
        <fullName evidence="1">Uncharacterized protein</fullName>
    </submittedName>
</protein>
<keyword evidence="2" id="KW-1185">Reference proteome</keyword>
<organism evidence="1 2">
    <name type="scientific">Glycine soja</name>
    <name type="common">Wild soybean</name>
    <dbReference type="NCBI Taxonomy" id="3848"/>
    <lineage>
        <taxon>Eukaryota</taxon>
        <taxon>Viridiplantae</taxon>
        <taxon>Streptophyta</taxon>
        <taxon>Embryophyta</taxon>
        <taxon>Tracheophyta</taxon>
        <taxon>Spermatophyta</taxon>
        <taxon>Magnoliopsida</taxon>
        <taxon>eudicotyledons</taxon>
        <taxon>Gunneridae</taxon>
        <taxon>Pentapetalae</taxon>
        <taxon>rosids</taxon>
        <taxon>fabids</taxon>
        <taxon>Fabales</taxon>
        <taxon>Fabaceae</taxon>
        <taxon>Papilionoideae</taxon>
        <taxon>50 kb inversion clade</taxon>
        <taxon>NPAAA clade</taxon>
        <taxon>indigoferoid/millettioid clade</taxon>
        <taxon>Phaseoleae</taxon>
        <taxon>Glycine</taxon>
        <taxon>Glycine subgen. Soja</taxon>
    </lineage>
</organism>
<sequence>MATNKWLNIVVDGNSALCPYWPKIVSDYLKKIVRSFFGNLRGEGNGLIEVTDLITDRGNGQLTVLLSRNFKEAHCIHSWTTLDEDPLTHLLELDQSMSINEILGQVFRTSTSTSGEVQVLVLVLMGASAGALAVAAASSGGIAGASSTTDAAGVVAGANINTVNPYYSSCHQQFPRHYGLEKTYKTREHHFPVSRLGFWG</sequence>
<dbReference type="AlphaFoldDB" id="A0A445LP88"/>
<proteinExistence type="predicted"/>
<evidence type="ECO:0000313" key="1">
    <source>
        <dbReference type="EMBL" id="RZC24902.1"/>
    </source>
</evidence>